<comment type="caution">
    <text evidence="1">The sequence shown here is derived from an EMBL/GenBank/DDBJ whole genome shotgun (WGS) entry which is preliminary data.</text>
</comment>
<accession>A0ACC0ID75</accession>
<evidence type="ECO:0000313" key="1">
    <source>
        <dbReference type="EMBL" id="KAI8023455.1"/>
    </source>
</evidence>
<keyword evidence="2" id="KW-1185">Reference proteome</keyword>
<organism evidence="1 2">
    <name type="scientific">Camellia lanceoleosa</name>
    <dbReference type="NCBI Taxonomy" id="1840588"/>
    <lineage>
        <taxon>Eukaryota</taxon>
        <taxon>Viridiplantae</taxon>
        <taxon>Streptophyta</taxon>
        <taxon>Embryophyta</taxon>
        <taxon>Tracheophyta</taxon>
        <taxon>Spermatophyta</taxon>
        <taxon>Magnoliopsida</taxon>
        <taxon>eudicotyledons</taxon>
        <taxon>Gunneridae</taxon>
        <taxon>Pentapetalae</taxon>
        <taxon>asterids</taxon>
        <taxon>Ericales</taxon>
        <taxon>Theaceae</taxon>
        <taxon>Camellia</taxon>
    </lineage>
</organism>
<evidence type="ECO:0000313" key="2">
    <source>
        <dbReference type="Proteomes" id="UP001060215"/>
    </source>
</evidence>
<name>A0ACC0ID75_9ERIC</name>
<sequence length="328" mass="35098">MNEKQRQFPKTRKRSSSKELKSFVPCSLINGGLPLPADLRDDADKAVAVALSSNVEDDKADVGGSLSRVSVVEETMDGANFSNETCVAVEESSLPMESQYQGQCNHALQNGIEATYVSNTQQLVGGTVHGPILSQGLLKSLSQSYIDRPGIHLEIALGQNALGPQIFGPSCSGLKAPSVGPICATSGDAPQAKFGAISSPTISSSNTQRLKKGKRRWSKREGLKHCLLAGKFSGFARRIVQSGATSNKGFVKSFKSGSTATVLHPSTHSPILQPSSNHGLVQEAQSTLQMGQRLGLEFKGHESEVIREIVQMEERDKEQLARGKGKVE</sequence>
<gene>
    <name evidence="1" type="ORF">LOK49_LG03G01011</name>
</gene>
<dbReference type="EMBL" id="CM045763">
    <property type="protein sequence ID" value="KAI8023455.1"/>
    <property type="molecule type" value="Genomic_DNA"/>
</dbReference>
<protein>
    <submittedName>
        <fullName evidence="1">Uncharacterized protein</fullName>
    </submittedName>
</protein>
<reference evidence="1 2" key="1">
    <citation type="journal article" date="2022" name="Plant J.">
        <title>Chromosome-level genome of Camellia lanceoleosa provides a valuable resource for understanding genome evolution and self-incompatibility.</title>
        <authorList>
            <person name="Gong W."/>
            <person name="Xiao S."/>
            <person name="Wang L."/>
            <person name="Liao Z."/>
            <person name="Chang Y."/>
            <person name="Mo W."/>
            <person name="Hu G."/>
            <person name="Li W."/>
            <person name="Zhao G."/>
            <person name="Zhu H."/>
            <person name="Hu X."/>
            <person name="Ji K."/>
            <person name="Xiang X."/>
            <person name="Song Q."/>
            <person name="Yuan D."/>
            <person name="Jin S."/>
            <person name="Zhang L."/>
        </authorList>
    </citation>
    <scope>NUCLEOTIDE SEQUENCE [LARGE SCALE GENOMIC DNA]</scope>
    <source>
        <strain evidence="1">SQ_2022a</strain>
    </source>
</reference>
<dbReference type="Proteomes" id="UP001060215">
    <property type="component" value="Chromosome 6"/>
</dbReference>
<proteinExistence type="predicted"/>